<organism evidence="2 3">
    <name type="scientific">Athelia psychrophila</name>
    <dbReference type="NCBI Taxonomy" id="1759441"/>
    <lineage>
        <taxon>Eukaryota</taxon>
        <taxon>Fungi</taxon>
        <taxon>Dikarya</taxon>
        <taxon>Basidiomycota</taxon>
        <taxon>Agaricomycotina</taxon>
        <taxon>Agaricomycetes</taxon>
        <taxon>Agaricomycetidae</taxon>
        <taxon>Atheliales</taxon>
        <taxon>Atheliaceae</taxon>
        <taxon>Athelia</taxon>
    </lineage>
</organism>
<name>A0A166RGE4_9AGAM</name>
<reference evidence="2 3" key="1">
    <citation type="journal article" date="2016" name="Mol. Biol. Evol.">
        <title>Comparative Genomics of Early-Diverging Mushroom-Forming Fungi Provides Insights into the Origins of Lignocellulose Decay Capabilities.</title>
        <authorList>
            <person name="Nagy L.G."/>
            <person name="Riley R."/>
            <person name="Tritt A."/>
            <person name="Adam C."/>
            <person name="Daum C."/>
            <person name="Floudas D."/>
            <person name="Sun H."/>
            <person name="Yadav J.S."/>
            <person name="Pangilinan J."/>
            <person name="Larsson K.H."/>
            <person name="Matsuura K."/>
            <person name="Barry K."/>
            <person name="Labutti K."/>
            <person name="Kuo R."/>
            <person name="Ohm R.A."/>
            <person name="Bhattacharya S.S."/>
            <person name="Shirouzu T."/>
            <person name="Yoshinaga Y."/>
            <person name="Martin F.M."/>
            <person name="Grigoriev I.V."/>
            <person name="Hibbett D.S."/>
        </authorList>
    </citation>
    <scope>NUCLEOTIDE SEQUENCE [LARGE SCALE GENOMIC DNA]</scope>
    <source>
        <strain evidence="2 3">CBS 109695</strain>
    </source>
</reference>
<dbReference type="EMBL" id="KV417504">
    <property type="protein sequence ID" value="KZP28243.1"/>
    <property type="molecule type" value="Genomic_DNA"/>
</dbReference>
<feature type="compositionally biased region" description="Low complexity" evidence="1">
    <location>
        <begin position="194"/>
        <end position="208"/>
    </location>
</feature>
<accession>A0A166RGE4</accession>
<gene>
    <name evidence="2" type="ORF">FIBSPDRAFT_267324</name>
</gene>
<evidence type="ECO:0000313" key="2">
    <source>
        <dbReference type="EMBL" id="KZP28243.1"/>
    </source>
</evidence>
<protein>
    <submittedName>
        <fullName evidence="2">Uncharacterized protein</fullName>
    </submittedName>
</protein>
<proteinExistence type="predicted"/>
<feature type="compositionally biased region" description="Low complexity" evidence="1">
    <location>
        <begin position="215"/>
        <end position="225"/>
    </location>
</feature>
<sequence>MANRQLRTIRSVFDALCEALKPGADLFRSDEQTMEWLHTKFEAESFAEKWYRELDPIYQKSLDALDPVFRKSFPGGWSLCVNNSDRETAFFEYIEFTEEGMMEQDEFGNAGYQIWASEHLGHCGTPSTEAWRIHIEETRTNGLIRRILIALPVFRPVLRPANGRVPKTIPELLERIRDTDLTELVAATPTKPQSSWAAPGASSKGSSGTHDIVFSTSSAGGSASSRTPHSNKRHDLVPEVPPEPQSYWIDIFPIDTSLPAVPECAPEPQSQWIELHPVDSAVNNITESAPEPQSHWIDLVPIDDSMRGTFDAAPEPQSHWIDLYPQVDSSNIPESAPEPASIILELYPIDVIGPPDTTEITPDSQSSG</sequence>
<dbReference type="Proteomes" id="UP000076532">
    <property type="component" value="Unassembled WGS sequence"/>
</dbReference>
<keyword evidence="3" id="KW-1185">Reference proteome</keyword>
<feature type="region of interest" description="Disordered" evidence="1">
    <location>
        <begin position="187"/>
        <end position="235"/>
    </location>
</feature>
<evidence type="ECO:0000313" key="3">
    <source>
        <dbReference type="Proteomes" id="UP000076532"/>
    </source>
</evidence>
<evidence type="ECO:0000256" key="1">
    <source>
        <dbReference type="SAM" id="MobiDB-lite"/>
    </source>
</evidence>
<dbReference type="AlphaFoldDB" id="A0A166RGE4"/>